<dbReference type="EMBL" id="BAABBF010000008">
    <property type="protein sequence ID" value="GAA3720608.1"/>
    <property type="molecule type" value="Genomic_DNA"/>
</dbReference>
<dbReference type="Gene3D" id="2.40.170.20">
    <property type="entry name" value="TonB-dependent receptor, beta-barrel domain"/>
    <property type="match status" value="1"/>
</dbReference>
<keyword evidence="5" id="KW-0732">Signal</keyword>
<evidence type="ECO:0000259" key="9">
    <source>
        <dbReference type="Pfam" id="PF07715"/>
    </source>
</evidence>
<sequence>MRRFFSLMAATAAGTMMPAGHLDAQIVDYATLSDAFGEPITTSVTGKPQRASEAPAAITIITHDEIARSPARSVPDLLKVYAGIDVNRWTAGQSDVTVRGGVQTYSARLLVLVDGRQVYLDHYGMTNWNLLGVQLDEIQQIELVRGPASALFGFNAASGVVNIITTGAGAERHVSGTAEIGTHGYARVGGSVTVPVSSTIGLKISGGHQREDERTIPGAFYQPPRTRHVYADQVRASLAIQADASTSITLDGGLTGNRQLEFLPSQILTEQRFRNQTVGLLVNRDTDWGSLTGRIYTNWLQADYGITTPATDPYSSVADLRTNNRITVMSGSGLIGLGAANTLRLGAEYRDNHLRSGSLFSDRIGYQVAALSGMIDLHPTERVAITGALRLDHLWLDQSGTPAAPQIDPVSAYQRSITPISFNAAVTAQVSDNDRLRINGGRGLQLPSLISLGVRVMVPAPDVPIPVYLTGDPRLAPVTVWSAETSYSHDFGSDIHFDATLFYTCTENLVASPGGSVDVTVVLTPAPIAVTRFANVGSFESYGVELAASGKLSRNLNWLLNYSLAKIDDNIPANRDVTFYALFPERATPRHRANLSVDYTVGDWSAATLAHLTSASYQSSFLPSTELTMIRVPATVTVDGKITRRIGSNIAVYAAGENLTKAQGAYGSPIPADRRLRLGITTKL</sequence>
<proteinExistence type="inferred from homology"/>
<keyword evidence="6 8" id="KW-0472">Membrane</keyword>
<dbReference type="InterPro" id="IPR039426">
    <property type="entry name" value="TonB-dep_rcpt-like"/>
</dbReference>
<comment type="similarity">
    <text evidence="8">Belongs to the TonB-dependent receptor family.</text>
</comment>
<gene>
    <name evidence="10" type="ORF">GCM10022268_31120</name>
</gene>
<comment type="caution">
    <text evidence="10">The sequence shown here is derived from an EMBL/GenBank/DDBJ whole genome shotgun (WGS) entry which is preliminary data.</text>
</comment>
<name>A0ABP7EKK3_9SPHN</name>
<protein>
    <submittedName>
        <fullName evidence="10">TonB-dependent receptor</fullName>
    </submittedName>
</protein>
<dbReference type="InterPro" id="IPR037066">
    <property type="entry name" value="Plug_dom_sf"/>
</dbReference>
<dbReference type="Proteomes" id="UP001500523">
    <property type="component" value="Unassembled WGS sequence"/>
</dbReference>
<keyword evidence="4 8" id="KW-0812">Transmembrane</keyword>
<evidence type="ECO:0000313" key="10">
    <source>
        <dbReference type="EMBL" id="GAA3720608.1"/>
    </source>
</evidence>
<reference evidence="11" key="1">
    <citation type="journal article" date="2019" name="Int. J. Syst. Evol. Microbiol.">
        <title>The Global Catalogue of Microorganisms (GCM) 10K type strain sequencing project: providing services to taxonomists for standard genome sequencing and annotation.</title>
        <authorList>
            <consortium name="The Broad Institute Genomics Platform"/>
            <consortium name="The Broad Institute Genome Sequencing Center for Infectious Disease"/>
            <person name="Wu L."/>
            <person name="Ma J."/>
        </authorList>
    </citation>
    <scope>NUCLEOTIDE SEQUENCE [LARGE SCALE GENOMIC DNA]</scope>
    <source>
        <strain evidence="11">JCM 17498</strain>
    </source>
</reference>
<evidence type="ECO:0000256" key="4">
    <source>
        <dbReference type="ARBA" id="ARBA00022692"/>
    </source>
</evidence>
<dbReference type="SUPFAM" id="SSF56935">
    <property type="entry name" value="Porins"/>
    <property type="match status" value="1"/>
</dbReference>
<feature type="domain" description="TonB-dependent receptor plug" evidence="9">
    <location>
        <begin position="52"/>
        <end position="160"/>
    </location>
</feature>
<keyword evidence="7 8" id="KW-0998">Cell outer membrane</keyword>
<keyword evidence="10" id="KW-0675">Receptor</keyword>
<evidence type="ECO:0000256" key="3">
    <source>
        <dbReference type="ARBA" id="ARBA00022452"/>
    </source>
</evidence>
<evidence type="ECO:0000256" key="1">
    <source>
        <dbReference type="ARBA" id="ARBA00004571"/>
    </source>
</evidence>
<evidence type="ECO:0000256" key="7">
    <source>
        <dbReference type="ARBA" id="ARBA00023237"/>
    </source>
</evidence>
<evidence type="ECO:0000256" key="5">
    <source>
        <dbReference type="ARBA" id="ARBA00022729"/>
    </source>
</evidence>
<dbReference type="PANTHER" id="PTHR30069:SF29">
    <property type="entry name" value="HEMOGLOBIN AND HEMOGLOBIN-HAPTOGLOBIN-BINDING PROTEIN 1-RELATED"/>
    <property type="match status" value="1"/>
</dbReference>
<dbReference type="RefSeq" id="WP_344694315.1">
    <property type="nucleotide sequence ID" value="NZ_BAABBF010000008.1"/>
</dbReference>
<dbReference type="InterPro" id="IPR012910">
    <property type="entry name" value="Plug_dom"/>
</dbReference>
<evidence type="ECO:0000256" key="6">
    <source>
        <dbReference type="ARBA" id="ARBA00023136"/>
    </source>
</evidence>
<evidence type="ECO:0000313" key="11">
    <source>
        <dbReference type="Proteomes" id="UP001500523"/>
    </source>
</evidence>
<dbReference type="Pfam" id="PF07715">
    <property type="entry name" value="Plug"/>
    <property type="match status" value="1"/>
</dbReference>
<accession>A0ABP7EKK3</accession>
<dbReference type="InterPro" id="IPR036942">
    <property type="entry name" value="Beta-barrel_TonB_sf"/>
</dbReference>
<keyword evidence="3 8" id="KW-1134">Transmembrane beta strand</keyword>
<keyword evidence="2 8" id="KW-0813">Transport</keyword>
<evidence type="ECO:0000256" key="8">
    <source>
        <dbReference type="PROSITE-ProRule" id="PRU01360"/>
    </source>
</evidence>
<comment type="subcellular location">
    <subcellularLocation>
        <location evidence="1 8">Cell outer membrane</location>
        <topology evidence="1 8">Multi-pass membrane protein</topology>
    </subcellularLocation>
</comment>
<dbReference type="PANTHER" id="PTHR30069">
    <property type="entry name" value="TONB-DEPENDENT OUTER MEMBRANE RECEPTOR"/>
    <property type="match status" value="1"/>
</dbReference>
<evidence type="ECO:0000256" key="2">
    <source>
        <dbReference type="ARBA" id="ARBA00022448"/>
    </source>
</evidence>
<dbReference type="PROSITE" id="PS52016">
    <property type="entry name" value="TONB_DEPENDENT_REC_3"/>
    <property type="match status" value="1"/>
</dbReference>
<dbReference type="Gene3D" id="2.170.130.10">
    <property type="entry name" value="TonB-dependent receptor, plug domain"/>
    <property type="match status" value="1"/>
</dbReference>
<keyword evidence="11" id="KW-1185">Reference proteome</keyword>
<organism evidence="10 11">
    <name type="scientific">Sphingomonas cynarae</name>
    <dbReference type="NCBI Taxonomy" id="930197"/>
    <lineage>
        <taxon>Bacteria</taxon>
        <taxon>Pseudomonadati</taxon>
        <taxon>Pseudomonadota</taxon>
        <taxon>Alphaproteobacteria</taxon>
        <taxon>Sphingomonadales</taxon>
        <taxon>Sphingomonadaceae</taxon>
        <taxon>Sphingomonas</taxon>
    </lineage>
</organism>